<dbReference type="PANTHER" id="PTHR16195:SF16">
    <property type="entry name" value="ZINC FINGER CCHC DOMAIN-CONTAINING PROTEIN 14"/>
    <property type="match status" value="1"/>
</dbReference>
<dbReference type="InterPro" id="IPR057327">
    <property type="entry name" value="Vts1_dom"/>
</dbReference>
<dbReference type="PANTHER" id="PTHR16195">
    <property type="entry name" value="ZINC FINGER CCHC DOMAIN CONTAINING PROTEIN"/>
    <property type="match status" value="1"/>
</dbReference>
<feature type="region of interest" description="Disordered" evidence="2">
    <location>
        <begin position="260"/>
        <end position="305"/>
    </location>
</feature>
<dbReference type="InterPro" id="IPR001878">
    <property type="entry name" value="Znf_CCHC"/>
</dbReference>
<dbReference type="Pfam" id="PF00098">
    <property type="entry name" value="zf-CCHC"/>
    <property type="match status" value="1"/>
</dbReference>
<evidence type="ECO:0000256" key="1">
    <source>
        <dbReference type="PROSITE-ProRule" id="PRU00047"/>
    </source>
</evidence>
<keyword evidence="1" id="KW-0479">Metal-binding</keyword>
<evidence type="ECO:0000259" key="3">
    <source>
        <dbReference type="PROSITE" id="PS50158"/>
    </source>
</evidence>
<dbReference type="InterPro" id="IPR058599">
    <property type="entry name" value="PHAT_Smg/ZCCHC2-like"/>
</dbReference>
<dbReference type="Proteomes" id="UP000465112">
    <property type="component" value="Chromosome 8"/>
</dbReference>
<dbReference type="Gene3D" id="1.10.150.50">
    <property type="entry name" value="Transcription Factor, Ets-1"/>
    <property type="match status" value="1"/>
</dbReference>
<evidence type="ECO:0000256" key="2">
    <source>
        <dbReference type="SAM" id="MobiDB-lite"/>
    </source>
</evidence>
<organism evidence="4 5">
    <name type="scientific">Perca fluviatilis</name>
    <name type="common">European perch</name>
    <dbReference type="NCBI Taxonomy" id="8168"/>
    <lineage>
        <taxon>Eukaryota</taxon>
        <taxon>Metazoa</taxon>
        <taxon>Chordata</taxon>
        <taxon>Craniata</taxon>
        <taxon>Vertebrata</taxon>
        <taxon>Euteleostomi</taxon>
        <taxon>Actinopterygii</taxon>
        <taxon>Neopterygii</taxon>
        <taxon>Teleostei</taxon>
        <taxon>Neoteleostei</taxon>
        <taxon>Acanthomorphata</taxon>
        <taxon>Eupercaria</taxon>
        <taxon>Perciformes</taxon>
        <taxon>Percoidei</taxon>
        <taxon>Percidae</taxon>
        <taxon>Percinae</taxon>
        <taxon>Perca</taxon>
    </lineage>
</organism>
<dbReference type="PROSITE" id="PS50158">
    <property type="entry name" value="ZF_CCHC"/>
    <property type="match status" value="1"/>
</dbReference>
<gene>
    <name evidence="4" type="ORF">PFLUV_G00102770</name>
</gene>
<dbReference type="EMBL" id="VHII01000008">
    <property type="protein sequence ID" value="KAF1387189.1"/>
    <property type="molecule type" value="Genomic_DNA"/>
</dbReference>
<feature type="region of interest" description="Disordered" evidence="2">
    <location>
        <begin position="476"/>
        <end position="587"/>
    </location>
</feature>
<keyword evidence="1" id="KW-0863">Zinc-finger</keyword>
<dbReference type="InterPro" id="IPR013761">
    <property type="entry name" value="SAM/pointed_sf"/>
</dbReference>
<accession>A0A6A5F7L5</accession>
<evidence type="ECO:0000313" key="4">
    <source>
        <dbReference type="EMBL" id="KAF1387189.1"/>
    </source>
</evidence>
<proteinExistence type="predicted"/>
<sequence length="1201" mass="128151">MVESRSCVQREGVYRWFSSLTSAQRIEFLCGLLDLCVPIELRFLGSCLEDLARKDYHSLRDAEIKANNPADLSGLTNITDEVVRSKLLVSLALLGSDNREAAVVLYRTLTHIDTVINNYGLALNDGRTEEQFLLLFTMASHHPAFSFHQKQALRQQLSQIHDILQVRRGGGGEAQAAGPGGGRSAACYAQPHHHYHHQSVSLPLASLPPAACSPPDASAAYLPLSACQPCHTHCTCWHKSRTKEAGAGSGFTMGRRDQAVSQALPPPQPDLPPPPPPTPPPPPPPLPAGQGQDAAEPTNNHQGKAGKVVIEKVVLRGVTHTSEDTSEYVFEASWSDGFVSSVVRTRQEVTELLSQLSQAFPDDGVEKFLPQSIELDARCLTALPCPVLQHHNVQLFFTSTRPLSPNCPASLASPLPPLPSSLPTAPVAPTCPFTSSSSLGCMVQYRGANRAVYRVASVQPVVSTHSSVMTRPFPHLSSLPPPLPPSIPPPQHSPQLSSLPPPVPALPTQCSMAGGGDPSSQPHTQHTQSHSYSQHHLHPQSSSQSLHLSLSHPTSHSHSQSLSYPQSHCVSHSQSHTQAPSQCQPNTPEQNGILDWLRRLRLHKYYPVFKQLTMEEFLALTEEDLDKYDLTQGAKKKLKTQLELQKTQLEIQKMNHKMPQTSLPVCVPCREMKMEKRPCSGIARVTPSSHMGPSTHPTSTAGELRVEVDAVLHHHPVSTDSSSSSGYSSSSCSPRTPLCCDSAFDRTRDIHRHVSALDAVGGGSEKDRSCLFILNSSCPAGSARPTAQVLPVQTDPAPPPHPPSCSSHLPIGLPQSPYHPQFSYPQTLLSPVSNPARILTSPRKPRPPPLCTDDRTKPLGSGLPVAAAGFSPGLSVGLGVGVGLRLENLFPGMNRDSSSTIQDSLVCRGVAAGGVAAGAVGLMVETSSALTSTSNSLHHVSHPPLHFHLSSSSSPSPSGYYSYPPTSFSSPCPSTKSGSSSSGGGFVPMATASSVPVAAVPCNTYYPTQPTSSPSPSPSSASSLDQSPGHTPSMCVCSFCGCRGNCGAYGTLPGYTAAGYLQPFSAGPSLFTLGPLLHLSPLLASSSATGATPFSYPMMVPPPLYRHSALSPDQQHGFAIYQPHGIVGKGSQKRAAGNVSCYNCGASGHRAEECKQPAMDSAQQEIEIHQTRQHFSSLQLSNFGTFRLKYTPHSDSKDSGD</sequence>
<keyword evidence="5" id="KW-1185">Reference proteome</keyword>
<name>A0A6A5F7L5_PERFL</name>
<dbReference type="Pfam" id="PF26034">
    <property type="entry name" value="PHAT_SMAUG"/>
    <property type="match status" value="1"/>
</dbReference>
<feature type="compositionally biased region" description="Polar residues" evidence="2">
    <location>
        <begin position="569"/>
        <end position="587"/>
    </location>
</feature>
<feature type="compositionally biased region" description="Pro residues" evidence="2">
    <location>
        <begin position="479"/>
        <end position="492"/>
    </location>
</feature>
<reference evidence="4 5" key="1">
    <citation type="submission" date="2019-06" db="EMBL/GenBank/DDBJ databases">
        <title>A chromosome-scale genome assembly of the European perch, Perca fluviatilis.</title>
        <authorList>
            <person name="Roques C."/>
            <person name="Zahm M."/>
            <person name="Cabau C."/>
            <person name="Klopp C."/>
            <person name="Bouchez O."/>
            <person name="Donnadieu C."/>
            <person name="Kuhl H."/>
            <person name="Gislard M."/>
            <person name="Guendouz S."/>
            <person name="Journot L."/>
            <person name="Haffray P."/>
            <person name="Bestin A."/>
            <person name="Morvezen R."/>
            <person name="Feron R."/>
            <person name="Wen M."/>
            <person name="Jouanno E."/>
            <person name="Herpin A."/>
            <person name="Schartl M."/>
            <person name="Postlethwait J."/>
            <person name="Schaerlinger B."/>
            <person name="Chardard D."/>
            <person name="Lecocq T."/>
            <person name="Poncet C."/>
            <person name="Jaffrelo L."/>
            <person name="Lampietro C."/>
            <person name="Guiguen Y."/>
        </authorList>
    </citation>
    <scope>NUCLEOTIDE SEQUENCE [LARGE SCALE GENOMIC DNA]</scope>
    <source>
        <tissue evidence="4">Blood</tissue>
    </source>
</reference>
<dbReference type="SUPFAM" id="SSF57756">
    <property type="entry name" value="Retrovirus zinc finger-like domains"/>
    <property type="match status" value="1"/>
</dbReference>
<keyword evidence="1" id="KW-0862">Zinc</keyword>
<dbReference type="SMART" id="SM00343">
    <property type="entry name" value="ZnF_C2HC"/>
    <property type="match status" value="1"/>
</dbReference>
<protein>
    <recommendedName>
        <fullName evidence="3">CCHC-type domain-containing protein</fullName>
    </recommendedName>
</protein>
<dbReference type="Pfam" id="PF25479">
    <property type="entry name" value="Vts1"/>
    <property type="match status" value="1"/>
</dbReference>
<comment type="caution">
    <text evidence="4">The sequence shown here is derived from an EMBL/GenBank/DDBJ whole genome shotgun (WGS) entry which is preliminary data.</text>
</comment>
<feature type="domain" description="CCHC-type" evidence="3">
    <location>
        <begin position="1141"/>
        <end position="1156"/>
    </location>
</feature>
<dbReference type="Gene3D" id="4.10.60.10">
    <property type="entry name" value="Zinc finger, CCHC-type"/>
    <property type="match status" value="1"/>
</dbReference>
<evidence type="ECO:0000313" key="5">
    <source>
        <dbReference type="Proteomes" id="UP000465112"/>
    </source>
</evidence>
<feature type="compositionally biased region" description="Low complexity" evidence="2">
    <location>
        <begin position="539"/>
        <end position="568"/>
    </location>
</feature>
<dbReference type="InterPro" id="IPR042344">
    <property type="entry name" value="ZCCHC14"/>
</dbReference>
<dbReference type="InterPro" id="IPR036875">
    <property type="entry name" value="Znf_CCHC_sf"/>
</dbReference>
<dbReference type="AlphaFoldDB" id="A0A6A5F7L5"/>
<dbReference type="GO" id="GO:0008270">
    <property type="term" value="F:zinc ion binding"/>
    <property type="evidence" value="ECO:0007669"/>
    <property type="project" value="UniProtKB-KW"/>
</dbReference>
<feature type="compositionally biased region" description="Pro residues" evidence="2">
    <location>
        <begin position="264"/>
        <end position="287"/>
    </location>
</feature>
<dbReference type="GO" id="GO:0003676">
    <property type="term" value="F:nucleic acid binding"/>
    <property type="evidence" value="ECO:0007669"/>
    <property type="project" value="InterPro"/>
</dbReference>
<feature type="compositionally biased region" description="Low complexity" evidence="2">
    <location>
        <begin position="518"/>
        <end position="532"/>
    </location>
</feature>
<dbReference type="SUPFAM" id="SSF47769">
    <property type="entry name" value="SAM/Pointed domain"/>
    <property type="match status" value="1"/>
</dbReference>